<gene>
    <name evidence="1" type="ORF">AVDCRST_MAG50-1852</name>
</gene>
<reference evidence="1" key="1">
    <citation type="submission" date="2020-02" db="EMBL/GenBank/DDBJ databases">
        <authorList>
            <person name="Meier V. D."/>
        </authorList>
    </citation>
    <scope>NUCLEOTIDE SEQUENCE</scope>
    <source>
        <strain evidence="1">AVDCRST_MAG50</strain>
    </source>
</reference>
<accession>A0A6J4I6J4</accession>
<organism evidence="1">
    <name type="scientific">uncultured Acidimicrobiales bacterium</name>
    <dbReference type="NCBI Taxonomy" id="310071"/>
    <lineage>
        <taxon>Bacteria</taxon>
        <taxon>Bacillati</taxon>
        <taxon>Actinomycetota</taxon>
        <taxon>Acidimicrobiia</taxon>
        <taxon>Acidimicrobiales</taxon>
        <taxon>environmental samples</taxon>
    </lineage>
</organism>
<proteinExistence type="predicted"/>
<sequence>MTDEDVEVRLLGVPIALSGAAREHFDEMSREFVYIANSDESVRRGAPGRLLELVDELQGRFAALTASSRETLDQAAGRGQETADLTLRLPATIGQTVAQLGTLIDEVDRYCESGTHLLTLKTPPGPLAYRHWYRGQITAQLAGAAPVPFADWLAAERPTG</sequence>
<dbReference type="AlphaFoldDB" id="A0A6J4I6J4"/>
<dbReference type="EMBL" id="CADCTF010000094">
    <property type="protein sequence ID" value="CAA9242473.1"/>
    <property type="molecule type" value="Genomic_DNA"/>
</dbReference>
<evidence type="ECO:0000313" key="1">
    <source>
        <dbReference type="EMBL" id="CAA9242473.1"/>
    </source>
</evidence>
<name>A0A6J4I6J4_9ACTN</name>
<protein>
    <submittedName>
        <fullName evidence="1">Uncharacterized protein</fullName>
    </submittedName>
</protein>